<evidence type="ECO:0000256" key="4">
    <source>
        <dbReference type="ARBA" id="ARBA00022989"/>
    </source>
</evidence>
<proteinExistence type="predicted"/>
<evidence type="ECO:0000313" key="8">
    <source>
        <dbReference type="EMBL" id="KAK1662386.1"/>
    </source>
</evidence>
<feature type="domain" description="Reticulon" evidence="7">
    <location>
        <begin position="10"/>
        <end position="160"/>
    </location>
</feature>
<comment type="subcellular location">
    <subcellularLocation>
        <location evidence="1">Endoplasmic reticulum membrane</location>
        <topology evidence="1">Multi-pass membrane protein</topology>
    </subcellularLocation>
</comment>
<dbReference type="GO" id="GO:0005789">
    <property type="term" value="C:endoplasmic reticulum membrane"/>
    <property type="evidence" value="ECO:0007669"/>
    <property type="project" value="UniProtKB-SubCell"/>
</dbReference>
<feature type="transmembrane region" description="Helical" evidence="6">
    <location>
        <begin position="21"/>
        <end position="40"/>
    </location>
</feature>
<evidence type="ECO:0000259" key="7">
    <source>
        <dbReference type="Pfam" id="PF02453"/>
    </source>
</evidence>
<dbReference type="InterPro" id="IPR045064">
    <property type="entry name" value="Reticulon-like"/>
</dbReference>
<keyword evidence="3" id="KW-0256">Endoplasmic reticulum</keyword>
<gene>
    <name evidence="8" type="ORF">QYE76_050545</name>
</gene>
<evidence type="ECO:0000256" key="1">
    <source>
        <dbReference type="ARBA" id="ARBA00004477"/>
    </source>
</evidence>
<evidence type="ECO:0000313" key="9">
    <source>
        <dbReference type="Proteomes" id="UP001231189"/>
    </source>
</evidence>
<dbReference type="EMBL" id="JAUUTY010000003">
    <property type="protein sequence ID" value="KAK1662386.1"/>
    <property type="molecule type" value="Genomic_DNA"/>
</dbReference>
<accession>A0AAD8SQ76</accession>
<protein>
    <recommendedName>
        <fullName evidence="7">Reticulon domain-containing protein</fullName>
    </recommendedName>
</protein>
<evidence type="ECO:0000256" key="3">
    <source>
        <dbReference type="ARBA" id="ARBA00022824"/>
    </source>
</evidence>
<dbReference type="Proteomes" id="UP001231189">
    <property type="component" value="Unassembled WGS sequence"/>
</dbReference>
<name>A0AAD8SQ76_LOLMU</name>
<comment type="caution">
    <text evidence="8">The sequence shown here is derived from an EMBL/GenBank/DDBJ whole genome shotgun (WGS) entry which is preliminary data.</text>
</comment>
<dbReference type="PANTHER" id="PTHR10994">
    <property type="entry name" value="RETICULON"/>
    <property type="match status" value="1"/>
</dbReference>
<keyword evidence="4 6" id="KW-1133">Transmembrane helix</keyword>
<keyword evidence="5 6" id="KW-0472">Membrane</keyword>
<dbReference type="AlphaFoldDB" id="A0AAD8SQ76"/>
<dbReference type="PANTHER" id="PTHR10994:SF183">
    <property type="entry name" value="RETICULON-LIKE PROTEIN"/>
    <property type="match status" value="1"/>
</dbReference>
<evidence type="ECO:0000256" key="5">
    <source>
        <dbReference type="ARBA" id="ARBA00023136"/>
    </source>
</evidence>
<evidence type="ECO:0000256" key="6">
    <source>
        <dbReference type="SAM" id="Phobius"/>
    </source>
</evidence>
<evidence type="ECO:0000256" key="2">
    <source>
        <dbReference type="ARBA" id="ARBA00022692"/>
    </source>
</evidence>
<organism evidence="8 9">
    <name type="scientific">Lolium multiflorum</name>
    <name type="common">Italian ryegrass</name>
    <name type="synonym">Lolium perenne subsp. multiflorum</name>
    <dbReference type="NCBI Taxonomy" id="4521"/>
    <lineage>
        <taxon>Eukaryota</taxon>
        <taxon>Viridiplantae</taxon>
        <taxon>Streptophyta</taxon>
        <taxon>Embryophyta</taxon>
        <taxon>Tracheophyta</taxon>
        <taxon>Spermatophyta</taxon>
        <taxon>Magnoliopsida</taxon>
        <taxon>Liliopsida</taxon>
        <taxon>Poales</taxon>
        <taxon>Poaceae</taxon>
        <taxon>BOP clade</taxon>
        <taxon>Pooideae</taxon>
        <taxon>Poodae</taxon>
        <taxon>Poeae</taxon>
        <taxon>Poeae Chloroplast Group 2 (Poeae type)</taxon>
        <taxon>Loliodinae</taxon>
        <taxon>Loliinae</taxon>
        <taxon>Lolium</taxon>
    </lineage>
</organism>
<feature type="transmembrane region" description="Helical" evidence="6">
    <location>
        <begin position="46"/>
        <end position="66"/>
    </location>
</feature>
<keyword evidence="2 6" id="KW-0812">Transmembrane</keyword>
<keyword evidence="9" id="KW-1185">Reference proteome</keyword>
<dbReference type="Pfam" id="PF02453">
    <property type="entry name" value="Reticulon"/>
    <property type="match status" value="1"/>
</dbReference>
<dbReference type="GO" id="GO:0009617">
    <property type="term" value="P:response to bacterium"/>
    <property type="evidence" value="ECO:0007669"/>
    <property type="project" value="InterPro"/>
</dbReference>
<reference evidence="8" key="1">
    <citation type="submission" date="2023-07" db="EMBL/GenBank/DDBJ databases">
        <title>A chromosome-level genome assembly of Lolium multiflorum.</title>
        <authorList>
            <person name="Chen Y."/>
            <person name="Copetti D."/>
            <person name="Kolliker R."/>
            <person name="Studer B."/>
        </authorList>
    </citation>
    <scope>NUCLEOTIDE SEQUENCE</scope>
    <source>
        <strain evidence="8">02402/16</strain>
        <tissue evidence="8">Leaf</tissue>
    </source>
</reference>
<sequence length="202" mass="21736">MDRRHAGEFVADMVLWRRGRAEVSALALAAAVSSWTILGAGAGGGYTAVSLSSNVLLLLLTVLFAWSKAARLLNRPLPPVPDLQPAVDGFTSLLHSGLTDLSAAFCRVALGDPDSGGLFCRVALCLAAASLLGGLAQDLPTFCYASAVVALTVPALYQRCSMERYARLACLNLYRYELVYQSFSLRCYLSARDYLIELLKEP</sequence>
<dbReference type="InterPro" id="IPR003388">
    <property type="entry name" value="Reticulon"/>
</dbReference>